<accession>A0A922SGU9</accession>
<reference evidence="2" key="1">
    <citation type="journal article" date="2021" name="G3 (Bethesda)">
        <title>Genome and transcriptome analysis of the beet armyworm Spodoptera exigua reveals targets for pest control. .</title>
        <authorList>
            <person name="Simon S."/>
            <person name="Breeschoten T."/>
            <person name="Jansen H.J."/>
            <person name="Dirks R.P."/>
            <person name="Schranz M.E."/>
            <person name="Ros V.I.D."/>
        </authorList>
    </citation>
    <scope>NUCLEOTIDE SEQUENCE</scope>
    <source>
        <strain evidence="2">TB_SE_WUR_2020</strain>
    </source>
</reference>
<gene>
    <name evidence="2" type="ORF">HF086_013393</name>
</gene>
<dbReference type="Proteomes" id="UP000814243">
    <property type="component" value="Unassembled WGS sequence"/>
</dbReference>
<organism evidence="2 3">
    <name type="scientific">Spodoptera exigua</name>
    <name type="common">Beet armyworm</name>
    <name type="synonym">Noctua fulgens</name>
    <dbReference type="NCBI Taxonomy" id="7107"/>
    <lineage>
        <taxon>Eukaryota</taxon>
        <taxon>Metazoa</taxon>
        <taxon>Ecdysozoa</taxon>
        <taxon>Arthropoda</taxon>
        <taxon>Hexapoda</taxon>
        <taxon>Insecta</taxon>
        <taxon>Pterygota</taxon>
        <taxon>Neoptera</taxon>
        <taxon>Endopterygota</taxon>
        <taxon>Lepidoptera</taxon>
        <taxon>Glossata</taxon>
        <taxon>Ditrysia</taxon>
        <taxon>Noctuoidea</taxon>
        <taxon>Noctuidae</taxon>
        <taxon>Amphipyrinae</taxon>
        <taxon>Spodoptera</taxon>
    </lineage>
</organism>
<protein>
    <submittedName>
        <fullName evidence="2">Uncharacterized protein</fullName>
    </submittedName>
</protein>
<comment type="caution">
    <text evidence="2">The sequence shown here is derived from an EMBL/GenBank/DDBJ whole genome shotgun (WGS) entry which is preliminary data.</text>
</comment>
<evidence type="ECO:0000256" key="1">
    <source>
        <dbReference type="SAM" id="MobiDB-lite"/>
    </source>
</evidence>
<name>A0A922SGU9_SPOEX</name>
<evidence type="ECO:0000313" key="3">
    <source>
        <dbReference type="Proteomes" id="UP000814243"/>
    </source>
</evidence>
<sequence>MWSRFAASAARGYEAWPRSPRLSPDTAPSRYRLLRLCDLHISADMLVRRASPPCAGRQPACLPARRGQN</sequence>
<feature type="region of interest" description="Disordered" evidence="1">
    <location>
        <begin position="1"/>
        <end position="23"/>
    </location>
</feature>
<dbReference type="EMBL" id="JACEFF010000432">
    <property type="protein sequence ID" value="KAH9637907.1"/>
    <property type="molecule type" value="Genomic_DNA"/>
</dbReference>
<dbReference type="AlphaFoldDB" id="A0A922SGU9"/>
<evidence type="ECO:0000313" key="2">
    <source>
        <dbReference type="EMBL" id="KAH9637907.1"/>
    </source>
</evidence>
<proteinExistence type="predicted"/>